<dbReference type="STRING" id="1423351.A0A074S5Q8"/>
<dbReference type="OrthoDB" id="417125at2759"/>
<proteinExistence type="predicted"/>
<dbReference type="EMBL" id="AZST01000080">
    <property type="protein sequence ID" value="KEP52935.1"/>
    <property type="molecule type" value="Genomic_DNA"/>
</dbReference>
<dbReference type="HOGENOM" id="CLU_860933_0_0_1"/>
<name>A0A074S5Q8_9AGAM</name>
<dbReference type="Proteomes" id="UP000027456">
    <property type="component" value="Unassembled WGS sequence"/>
</dbReference>
<sequence>MSSYSSTPAPDAAAEAEAKWLTEALLGRPDCNIFRQLKGLHSHIRATGVIPRFRSPPPDLAAQRSEVMYQVLQSMDQGDDSGHPRGFARNTAWFLNIGSKSDGFARYILEHPTRITRGVGVIPPVTEGGTGWAIPPGDRFDLHQLDLFDLVTHYLRSRVLPFNRISFDFIILDLDPSSPRALVAQLLLALHVIVEGGSILFTLSCIEQPLTARATVALSRIADHVTCSTAPPKWGHRFYLHAQTVRKNSAYRQLKDRLETLWHRIQTPNPRDPTWDEQDLITPWQEVFEKPSIDLLVHLGNPLWKTQLTSLYRVFGTDTDQTD</sequence>
<evidence type="ECO:0000313" key="1">
    <source>
        <dbReference type="EMBL" id="KEP52935.1"/>
    </source>
</evidence>
<gene>
    <name evidence="1" type="ORF">V565_037800</name>
</gene>
<dbReference type="AlphaFoldDB" id="A0A074S5Q8"/>
<organism evidence="1 2">
    <name type="scientific">Rhizoctonia solani 123E</name>
    <dbReference type="NCBI Taxonomy" id="1423351"/>
    <lineage>
        <taxon>Eukaryota</taxon>
        <taxon>Fungi</taxon>
        <taxon>Dikarya</taxon>
        <taxon>Basidiomycota</taxon>
        <taxon>Agaricomycotina</taxon>
        <taxon>Agaricomycetes</taxon>
        <taxon>Cantharellales</taxon>
        <taxon>Ceratobasidiaceae</taxon>
        <taxon>Rhizoctonia</taxon>
    </lineage>
</organism>
<keyword evidence="2" id="KW-1185">Reference proteome</keyword>
<accession>A0A074S5Q8</accession>
<protein>
    <submittedName>
        <fullName evidence="1">Putative FtsJ domain protein</fullName>
    </submittedName>
</protein>
<reference evidence="1 2" key="1">
    <citation type="submission" date="2013-12" db="EMBL/GenBank/DDBJ databases">
        <authorList>
            <person name="Cubeta M."/>
            <person name="Pakala S."/>
            <person name="Fedorova N."/>
            <person name="Thomas E."/>
            <person name="Dean R."/>
            <person name="Jabaji S."/>
            <person name="Neate S."/>
            <person name="Toda T."/>
            <person name="Tavantzis S."/>
            <person name="Vilgalys R."/>
            <person name="Bharathan N."/>
            <person name="Pakala S."/>
            <person name="Losada L.S."/>
            <person name="Zafar N."/>
            <person name="Nierman W."/>
        </authorList>
    </citation>
    <scope>NUCLEOTIDE SEQUENCE [LARGE SCALE GENOMIC DNA]</scope>
    <source>
        <strain evidence="1 2">123E</strain>
    </source>
</reference>
<comment type="caution">
    <text evidence="1">The sequence shown here is derived from an EMBL/GenBank/DDBJ whole genome shotgun (WGS) entry which is preliminary data.</text>
</comment>
<evidence type="ECO:0000313" key="2">
    <source>
        <dbReference type="Proteomes" id="UP000027456"/>
    </source>
</evidence>